<dbReference type="Proteomes" id="UP000316727">
    <property type="component" value="Unassembled WGS sequence"/>
</dbReference>
<keyword evidence="1" id="KW-0812">Transmembrane</keyword>
<dbReference type="EMBL" id="VFRQ01000004">
    <property type="protein sequence ID" value="TPE44542.1"/>
    <property type="molecule type" value="Genomic_DNA"/>
</dbReference>
<reference evidence="2 3" key="1">
    <citation type="submission" date="2019-06" db="EMBL/GenBank/DDBJ databases">
        <title>A novel bacterium of genus Pontibacter, isolated from marine sediment.</title>
        <authorList>
            <person name="Huang H."/>
            <person name="Mo K."/>
            <person name="Hu Y."/>
        </authorList>
    </citation>
    <scope>NUCLEOTIDE SEQUENCE [LARGE SCALE GENOMIC DNA]</scope>
    <source>
        <strain evidence="2 3">HB172049</strain>
    </source>
</reference>
<evidence type="ECO:0000256" key="1">
    <source>
        <dbReference type="SAM" id="Phobius"/>
    </source>
</evidence>
<organism evidence="2 3">
    <name type="scientific">Pontibacter mangrovi</name>
    <dbReference type="NCBI Taxonomy" id="2589816"/>
    <lineage>
        <taxon>Bacteria</taxon>
        <taxon>Pseudomonadati</taxon>
        <taxon>Bacteroidota</taxon>
        <taxon>Cytophagia</taxon>
        <taxon>Cytophagales</taxon>
        <taxon>Hymenobacteraceae</taxon>
        <taxon>Pontibacter</taxon>
    </lineage>
</organism>
<feature type="transmembrane region" description="Helical" evidence="1">
    <location>
        <begin position="28"/>
        <end position="49"/>
    </location>
</feature>
<gene>
    <name evidence="2" type="ORF">FJM65_10120</name>
</gene>
<keyword evidence="1" id="KW-0472">Membrane</keyword>
<comment type="caution">
    <text evidence="2">The sequence shown here is derived from an EMBL/GenBank/DDBJ whole genome shotgun (WGS) entry which is preliminary data.</text>
</comment>
<evidence type="ECO:0008006" key="4">
    <source>
        <dbReference type="Google" id="ProtNLM"/>
    </source>
</evidence>
<keyword evidence="3" id="KW-1185">Reference proteome</keyword>
<proteinExistence type="predicted"/>
<accession>A0A501W723</accession>
<evidence type="ECO:0000313" key="2">
    <source>
        <dbReference type="EMBL" id="TPE44542.1"/>
    </source>
</evidence>
<keyword evidence="1" id="KW-1133">Transmembrane helix</keyword>
<sequence length="62" mass="6977">MIGLYLVLLGMILTYIYFDAEMRGLNGWLIAGLAFFSGTIFGSVLWLAFRPKLKPQPIPVRS</sequence>
<dbReference type="OrthoDB" id="853938at2"/>
<protein>
    <recommendedName>
        <fullName evidence="4">Cardiolipin synthase N-terminal domain-containing protein</fullName>
    </recommendedName>
</protein>
<dbReference type="AlphaFoldDB" id="A0A501W723"/>
<name>A0A501W723_9BACT</name>
<evidence type="ECO:0000313" key="3">
    <source>
        <dbReference type="Proteomes" id="UP000316727"/>
    </source>
</evidence>